<feature type="domain" description="Glycosyltransferase 2-like" evidence="2">
    <location>
        <begin position="455"/>
        <end position="589"/>
    </location>
</feature>
<protein>
    <recommendedName>
        <fullName evidence="2">Glycosyltransferase 2-like domain-containing protein</fullName>
    </recommendedName>
</protein>
<dbReference type="PANTHER" id="PTHR12526">
    <property type="entry name" value="GLYCOSYLTRANSFERASE"/>
    <property type="match status" value="1"/>
</dbReference>
<comment type="caution">
    <text evidence="3">The sequence shown here is derived from an EMBL/GenBank/DDBJ whole genome shotgun (WGS) entry which is preliminary data.</text>
</comment>
<reference evidence="3 4" key="1">
    <citation type="submission" date="2016-08" db="EMBL/GenBank/DDBJ databases">
        <title>Draft genome of Amylibacter sp. strain 4G11.</title>
        <authorList>
            <person name="Wong S.-K."/>
            <person name="Hamasaki K."/>
            <person name="Yoshizawa S."/>
        </authorList>
    </citation>
    <scope>NUCLEOTIDE SEQUENCE [LARGE SCALE GENOMIC DNA]</scope>
    <source>
        <strain evidence="3 4">4G11</strain>
    </source>
</reference>
<organism evidence="3 4">
    <name type="scientific">Paramylibacter kogurei</name>
    <dbReference type="NCBI Taxonomy" id="1889778"/>
    <lineage>
        <taxon>Bacteria</taxon>
        <taxon>Pseudomonadati</taxon>
        <taxon>Pseudomonadota</taxon>
        <taxon>Alphaproteobacteria</taxon>
        <taxon>Rhodobacterales</taxon>
        <taxon>Paracoccaceae</taxon>
        <taxon>Paramylibacter</taxon>
    </lineage>
</organism>
<evidence type="ECO:0000259" key="2">
    <source>
        <dbReference type="Pfam" id="PF00535"/>
    </source>
</evidence>
<proteinExistence type="predicted"/>
<dbReference type="PANTHER" id="PTHR12526:SF630">
    <property type="entry name" value="GLYCOSYLTRANSFERASE"/>
    <property type="match status" value="1"/>
</dbReference>
<dbReference type="CDD" id="cd00761">
    <property type="entry name" value="Glyco_tranf_GTA_type"/>
    <property type="match status" value="1"/>
</dbReference>
<evidence type="ECO:0000313" key="3">
    <source>
        <dbReference type="EMBL" id="PIB26595.1"/>
    </source>
</evidence>
<keyword evidence="1" id="KW-0175">Coiled coil</keyword>
<dbReference type="InterPro" id="IPR029044">
    <property type="entry name" value="Nucleotide-diphossugar_trans"/>
</dbReference>
<evidence type="ECO:0000313" key="4">
    <source>
        <dbReference type="Proteomes" id="UP000231516"/>
    </source>
</evidence>
<gene>
    <name evidence="3" type="ORF">BFP76_11920</name>
</gene>
<dbReference type="InterPro" id="IPR001173">
    <property type="entry name" value="Glyco_trans_2-like"/>
</dbReference>
<name>A0A2G5KAX7_9RHOB</name>
<dbReference type="SUPFAM" id="SSF53756">
    <property type="entry name" value="UDP-Glycosyltransferase/glycogen phosphorylase"/>
    <property type="match status" value="1"/>
</dbReference>
<dbReference type="Pfam" id="PF13692">
    <property type="entry name" value="Glyco_trans_1_4"/>
    <property type="match status" value="1"/>
</dbReference>
<accession>A0A2G5KAX7</accession>
<dbReference type="Pfam" id="PF00535">
    <property type="entry name" value="Glycos_transf_2"/>
    <property type="match status" value="1"/>
</dbReference>
<dbReference type="SUPFAM" id="SSF53448">
    <property type="entry name" value="Nucleotide-diphospho-sugar transferases"/>
    <property type="match status" value="1"/>
</dbReference>
<feature type="coiled-coil region" evidence="1">
    <location>
        <begin position="804"/>
        <end position="838"/>
    </location>
</feature>
<evidence type="ECO:0000256" key="1">
    <source>
        <dbReference type="SAM" id="Coils"/>
    </source>
</evidence>
<dbReference type="Gene3D" id="3.40.50.2000">
    <property type="entry name" value="Glycogen Phosphorylase B"/>
    <property type="match status" value="2"/>
</dbReference>
<dbReference type="AlphaFoldDB" id="A0A2G5KAX7"/>
<dbReference type="Proteomes" id="UP000231516">
    <property type="component" value="Unassembled WGS sequence"/>
</dbReference>
<sequence>MKPDLRDLVGPATDSWELQFNDLTSLKLLKSKTDKPKICIATEDIVGPVRNGGIGTTYSFLARTLAEQGFDVTILFLRGVYCETGTIDEWIQYYAEFGVKFVPIKDYYTEEKCKGASDRWTAPMFNMFRYLQEHHFDMVHVSEWRGSGYLAMLAKSQGLAFQDTHFAVKCSSPWLWNRLYGSHSLRTLDDLDKIFIEQKSVELGDHIIGGSAHLLRWMASQGYALKRDATFVQPNIISIEHLKKIIGDRNVSPGTRVPVDEIVFFGRLEARKGLAVFCEAISNLVQQGVKLPPKISFMGKPGARIQSRPDIDVLDFIKEVSQDWPCEIELLTEFQQEPALRYLLAGNRLAVMPSIIENSSLAVYEAAICQIPFVASNSGGSPELVKEEYHDDVLCDPHPVPLARQIARSLENGGVVAECSFDNDKNIETWIQYHHSLSKFKTKPVALENPTPKVSVIVTHCDDIAGLKHSLKALEKQDYSNFDVYLVDDGSIAKKAKADLKKITSRFAALNWKYIESPGLDYGVCANDAIARSDAELIYLTRSGNVLFDGALSKLVKVAQTRNLGVVTGFCYDFKSKVPTQPSNAEFMRMPILGNLNYTFFDADSEPLDMMVRRTDFDRVGGFTGDFRILGDEKELYHAIALNGGVCESIPQPLYWRRKLNDKLLALRLYNRQAENIRQVRPFYRYGPTVFRNLLLFSYGMYEEHARLTAQVDKLRKDRDSQRDMKFARAQERDELRMQFNAMKSQMLAANKGAKIPVAIPKTPLDRYEDNPIYAEYDKSFAINKKGFVTGGMPDTSKYNDLPENELATRLDLKTRELEALRSQLHRVKDRHERLRNQVEWVLCGGGLLPKRAAQALRRLAKKIVNNKV</sequence>
<keyword evidence="4" id="KW-1185">Reference proteome</keyword>
<dbReference type="EMBL" id="MDGM01000003">
    <property type="protein sequence ID" value="PIB26595.1"/>
    <property type="molecule type" value="Genomic_DNA"/>
</dbReference>
<dbReference type="CDD" id="cd03801">
    <property type="entry name" value="GT4_PimA-like"/>
    <property type="match status" value="1"/>
</dbReference>
<dbReference type="Gene3D" id="3.90.550.10">
    <property type="entry name" value="Spore Coat Polysaccharide Biosynthesis Protein SpsA, Chain A"/>
    <property type="match status" value="1"/>
</dbReference>